<gene>
    <name evidence="1" type="ORF">TbgDal_II650</name>
</gene>
<accession>C9ZIX7</accession>
<dbReference type="AlphaFoldDB" id="C9ZIX7"/>
<organism evidence="1 2">
    <name type="scientific">Trypanosoma brucei gambiense (strain MHOM/CI/86/DAL972)</name>
    <dbReference type="NCBI Taxonomy" id="679716"/>
    <lineage>
        <taxon>Eukaryota</taxon>
        <taxon>Discoba</taxon>
        <taxon>Euglenozoa</taxon>
        <taxon>Kinetoplastea</taxon>
        <taxon>Metakinetoplastina</taxon>
        <taxon>Trypanosomatida</taxon>
        <taxon>Trypanosomatidae</taxon>
        <taxon>Trypanosoma</taxon>
    </lineage>
</organism>
<protein>
    <submittedName>
        <fullName evidence="1">T. brucei spp.-specific protein</fullName>
    </submittedName>
</protein>
<proteinExistence type="predicted"/>
<evidence type="ECO:0000313" key="1">
    <source>
        <dbReference type="EMBL" id="CBH09344.1"/>
    </source>
</evidence>
<dbReference type="GeneID" id="23858833"/>
<sequence length="179" mass="20439">MEAFALVEMLTFLPSMFSVGGEYDITRFIATILQMVCIKHFCYVKQRYGCFHQVHHADQHAKSATVLHALDALPRYFVQLDTHYRDNASPCSLHIFKQPSLPPKFFTFFKCASGKYHKHGTTRVLTQASKSTLPWQRVLQLEAHIMAGAPHSIHLVKHCLLSLLSLSISLQNFDNADFF</sequence>
<evidence type="ECO:0000313" key="2">
    <source>
        <dbReference type="Proteomes" id="UP000002316"/>
    </source>
</evidence>
<dbReference type="RefSeq" id="XP_011771650.1">
    <property type="nucleotide sequence ID" value="XM_011773348.1"/>
</dbReference>
<dbReference type="EMBL" id="FN554965">
    <property type="protein sequence ID" value="CBH09344.1"/>
    <property type="molecule type" value="Genomic_DNA"/>
</dbReference>
<reference evidence="2" key="1">
    <citation type="journal article" date="2010" name="PLoS Negl. Trop. Dis.">
        <title>The genome sequence of Trypanosoma brucei gambiense, causative agent of chronic human african trypanosomiasis.</title>
        <authorList>
            <person name="Jackson A.P."/>
            <person name="Sanders M."/>
            <person name="Berry A."/>
            <person name="McQuillan J."/>
            <person name="Aslett M.A."/>
            <person name="Quail M.A."/>
            <person name="Chukualim B."/>
            <person name="Capewell P."/>
            <person name="MacLeod A."/>
            <person name="Melville S.E."/>
            <person name="Gibson W."/>
            <person name="Barry J.D."/>
            <person name="Berriman M."/>
            <person name="Hertz-Fowler C."/>
        </authorList>
    </citation>
    <scope>NUCLEOTIDE SEQUENCE [LARGE SCALE GENOMIC DNA]</scope>
    <source>
        <strain evidence="2">MHOM/CI/86/DAL972</strain>
    </source>
</reference>
<dbReference type="KEGG" id="tbg:TbgDal_II650"/>
<name>C9ZIX7_TRYB9</name>
<dbReference type="VEuPathDB" id="TriTrypDB:Tbg.972.2.650"/>
<dbReference type="Proteomes" id="UP000002316">
    <property type="component" value="Chromosome 2"/>
</dbReference>